<dbReference type="PROSITE" id="PS51470">
    <property type="entry name" value="FG_GAP"/>
    <property type="match status" value="4"/>
</dbReference>
<dbReference type="GO" id="GO:0007229">
    <property type="term" value="P:integrin-mediated signaling pathway"/>
    <property type="evidence" value="ECO:0007669"/>
    <property type="project" value="UniProtKB-KW"/>
</dbReference>
<dbReference type="InterPro" id="IPR013517">
    <property type="entry name" value="FG-GAP"/>
</dbReference>
<evidence type="ECO:0000313" key="6">
    <source>
        <dbReference type="Proteomes" id="UP001594351"/>
    </source>
</evidence>
<sequence length="481" mass="51266">MNHRIDFLVFVIFFYTFVMISPVSGDSSLPLIMTGSGTYSQELYGNSVSCSGDLNGDGYFDVIVGAPQNDLAANNAGAVFIYWGGPQLTLDDIPDVVLTGPHEYAQFGRVISCEGDLNGDEFDDLIVGVPAYNSSKTRQDIAGRAQIFFGSETFDTVADWTVDGAVANAELGFRACFLGDVSGDLANDFALSYLTFEPEKTWHIALFYGGSGLDTTPDALISQPVSRFDEAFTVSPAGDFNADGVGDVLIGSSIDYQTYLYYGGGDPFNTSPQVTFTGEVLGDGFGYAVAGKRGCDFNHDGADDIVISAPQADTATYEKAGKVYVYFGSENPDATVDLTYEGDQDLIFFGGSLSVGRILADYTWDIVVGAYLYGSPNDIGAVYIFSPATKSALFLQGETNGDGFGYALDIGGDCNDDSSNDLLISAFYFGVNNNGKAYLYSGQPPDVPALGHEAILIVMILLSFVISLSKLRGLAEQSGDE</sequence>
<dbReference type="EMBL" id="JBHPBY010000251">
    <property type="protein sequence ID" value="MFC1851992.1"/>
    <property type="molecule type" value="Genomic_DNA"/>
</dbReference>
<dbReference type="Proteomes" id="UP001594351">
    <property type="component" value="Unassembled WGS sequence"/>
</dbReference>
<keyword evidence="6" id="KW-1185">Reference proteome</keyword>
<dbReference type="SMART" id="SM00191">
    <property type="entry name" value="Int_alpha"/>
    <property type="match status" value="6"/>
</dbReference>
<proteinExistence type="predicted"/>
<keyword evidence="4" id="KW-0325">Glycoprotein</keyword>
<accession>A0ABV6Z0L3</accession>
<evidence type="ECO:0000313" key="5">
    <source>
        <dbReference type="EMBL" id="MFC1851992.1"/>
    </source>
</evidence>
<keyword evidence="1" id="KW-0732">Signal</keyword>
<evidence type="ECO:0000256" key="2">
    <source>
        <dbReference type="ARBA" id="ARBA00022737"/>
    </source>
</evidence>
<dbReference type="Pfam" id="PF01839">
    <property type="entry name" value="FG-GAP"/>
    <property type="match status" value="2"/>
</dbReference>
<dbReference type="PANTHER" id="PTHR23221">
    <property type="entry name" value="GLYCOSYLPHOSPHATIDYLINOSITOL PHOSPHOLIPASE D"/>
    <property type="match status" value="1"/>
</dbReference>
<dbReference type="PANTHER" id="PTHR23221:SF7">
    <property type="entry name" value="PHOSPHATIDYLINOSITOL-GLYCAN-SPECIFIC PHOSPHOLIPASE D"/>
    <property type="match status" value="1"/>
</dbReference>
<dbReference type="PRINTS" id="PR01185">
    <property type="entry name" value="INTEGRINA"/>
</dbReference>
<evidence type="ECO:0000256" key="1">
    <source>
        <dbReference type="ARBA" id="ARBA00022729"/>
    </source>
</evidence>
<protein>
    <submittedName>
        <fullName evidence="5">Integrin alpha</fullName>
    </submittedName>
</protein>
<dbReference type="InterPro" id="IPR028994">
    <property type="entry name" value="Integrin_alpha_N"/>
</dbReference>
<keyword evidence="2" id="KW-0677">Repeat</keyword>
<dbReference type="InterPro" id="IPR013519">
    <property type="entry name" value="Int_alpha_beta-p"/>
</dbReference>
<evidence type="ECO:0000256" key="3">
    <source>
        <dbReference type="ARBA" id="ARBA00022801"/>
    </source>
</evidence>
<name>A0ABV6Z0L3_UNCC1</name>
<organism evidence="5 6">
    <name type="scientific">candidate division CSSED10-310 bacterium</name>
    <dbReference type="NCBI Taxonomy" id="2855610"/>
    <lineage>
        <taxon>Bacteria</taxon>
        <taxon>Bacteria division CSSED10-310</taxon>
    </lineage>
</organism>
<evidence type="ECO:0000256" key="4">
    <source>
        <dbReference type="ARBA" id="ARBA00023180"/>
    </source>
</evidence>
<comment type="caution">
    <text evidence="5">The sequence shown here is derived from an EMBL/GenBank/DDBJ whole genome shotgun (WGS) entry which is preliminary data.</text>
</comment>
<dbReference type="SUPFAM" id="SSF69318">
    <property type="entry name" value="Integrin alpha N-terminal domain"/>
    <property type="match status" value="2"/>
</dbReference>
<gene>
    <name evidence="5" type="ORF">ACFL27_17505</name>
</gene>
<dbReference type="InterPro" id="IPR000413">
    <property type="entry name" value="Integrin_alpha"/>
</dbReference>
<reference evidence="5 6" key="1">
    <citation type="submission" date="2024-09" db="EMBL/GenBank/DDBJ databases">
        <title>Laminarin stimulates single cell rates of sulfate reduction while oxygen inhibits transcriptomic activity in coastal marine sediment.</title>
        <authorList>
            <person name="Lindsay M."/>
            <person name="Orcutt B."/>
            <person name="Emerson D."/>
            <person name="Stepanauskas R."/>
            <person name="D'Angelo T."/>
        </authorList>
    </citation>
    <scope>NUCLEOTIDE SEQUENCE [LARGE SCALE GENOMIC DNA]</scope>
    <source>
        <strain evidence="5">SAG AM-311-K15</strain>
    </source>
</reference>
<keyword evidence="5" id="KW-0401">Integrin</keyword>
<keyword evidence="3" id="KW-0378">Hydrolase</keyword>
<dbReference type="Gene3D" id="2.130.10.130">
    <property type="entry name" value="Integrin alpha, N-terminal"/>
    <property type="match status" value="3"/>
</dbReference>